<feature type="region of interest" description="Disordered" evidence="1">
    <location>
        <begin position="513"/>
        <end position="568"/>
    </location>
</feature>
<comment type="caution">
    <text evidence="2">The sequence shown here is derived from an EMBL/GenBank/DDBJ whole genome shotgun (WGS) entry which is preliminary data.</text>
</comment>
<reference evidence="2" key="1">
    <citation type="submission" date="2022-08" db="EMBL/GenBank/DDBJ databases">
        <authorList>
            <consortium name="DOE Joint Genome Institute"/>
            <person name="Min B."/>
            <person name="Riley R."/>
            <person name="Sierra-Patev S."/>
            <person name="Naranjo-Ortiz M."/>
            <person name="Looney B."/>
            <person name="Konkel Z."/>
            <person name="Slot J.C."/>
            <person name="Sakamoto Y."/>
            <person name="Steenwyk J.L."/>
            <person name="Rokas A."/>
            <person name="Carro J."/>
            <person name="Camarero S."/>
            <person name="Ferreira P."/>
            <person name="Molpeceres G."/>
            <person name="Ruiz-Duenas F.J."/>
            <person name="Serrano A."/>
            <person name="Henrissat B."/>
            <person name="Drula E."/>
            <person name="Hughes K.W."/>
            <person name="Mata J.L."/>
            <person name="Ishikawa N.K."/>
            <person name="Vargas-Isla R."/>
            <person name="Ushijima S."/>
            <person name="Smith C.A."/>
            <person name="Ahrendt S."/>
            <person name="Andreopoulos W."/>
            <person name="He G."/>
            <person name="Labutti K."/>
            <person name="Lipzen A."/>
            <person name="Ng V."/>
            <person name="Sandor L."/>
            <person name="Barry K."/>
            <person name="Martinez A.T."/>
            <person name="Xiao Y."/>
            <person name="Gibbons J.G."/>
            <person name="Terashima K."/>
            <person name="Hibbett D.S."/>
            <person name="Grigoriev I.V."/>
        </authorList>
    </citation>
    <scope>NUCLEOTIDE SEQUENCE</scope>
    <source>
        <strain evidence="2">Sp2 HRB7682 ss15</strain>
    </source>
</reference>
<evidence type="ECO:0000313" key="2">
    <source>
        <dbReference type="EMBL" id="KAJ4476056.1"/>
    </source>
</evidence>
<feature type="compositionally biased region" description="Basic and acidic residues" evidence="1">
    <location>
        <begin position="552"/>
        <end position="568"/>
    </location>
</feature>
<reference evidence="2" key="2">
    <citation type="journal article" date="2023" name="Proc. Natl. Acad. Sci. U.S.A.">
        <title>A global phylogenomic analysis of the shiitake genus Lentinula.</title>
        <authorList>
            <person name="Sierra-Patev S."/>
            <person name="Min B."/>
            <person name="Naranjo-Ortiz M."/>
            <person name="Looney B."/>
            <person name="Konkel Z."/>
            <person name="Slot J.C."/>
            <person name="Sakamoto Y."/>
            <person name="Steenwyk J.L."/>
            <person name="Rokas A."/>
            <person name="Carro J."/>
            <person name="Camarero S."/>
            <person name="Ferreira P."/>
            <person name="Molpeceres G."/>
            <person name="Ruiz-Duenas F.J."/>
            <person name="Serrano A."/>
            <person name="Henrissat B."/>
            <person name="Drula E."/>
            <person name="Hughes K.W."/>
            <person name="Mata J.L."/>
            <person name="Ishikawa N.K."/>
            <person name="Vargas-Isla R."/>
            <person name="Ushijima S."/>
            <person name="Smith C.A."/>
            <person name="Donoghue J."/>
            <person name="Ahrendt S."/>
            <person name="Andreopoulos W."/>
            <person name="He G."/>
            <person name="LaButti K."/>
            <person name="Lipzen A."/>
            <person name="Ng V."/>
            <person name="Riley R."/>
            <person name="Sandor L."/>
            <person name="Barry K."/>
            <person name="Martinez A.T."/>
            <person name="Xiao Y."/>
            <person name="Gibbons J.G."/>
            <person name="Terashima K."/>
            <person name="Grigoriev I.V."/>
            <person name="Hibbett D."/>
        </authorList>
    </citation>
    <scope>NUCLEOTIDE SEQUENCE</scope>
    <source>
        <strain evidence="2">Sp2 HRB7682 ss15</strain>
    </source>
</reference>
<feature type="compositionally biased region" description="Low complexity" evidence="1">
    <location>
        <begin position="615"/>
        <end position="635"/>
    </location>
</feature>
<feature type="region of interest" description="Disordered" evidence="1">
    <location>
        <begin position="580"/>
        <end position="635"/>
    </location>
</feature>
<protein>
    <submittedName>
        <fullName evidence="2">Uncharacterized protein</fullName>
    </submittedName>
</protein>
<feature type="compositionally biased region" description="Low complexity" evidence="1">
    <location>
        <begin position="200"/>
        <end position="220"/>
    </location>
</feature>
<feature type="compositionally biased region" description="Basic residues" evidence="1">
    <location>
        <begin position="221"/>
        <end position="232"/>
    </location>
</feature>
<name>A0A9W9A757_9AGAR</name>
<feature type="compositionally biased region" description="Basic and acidic residues" evidence="1">
    <location>
        <begin position="264"/>
        <end position="299"/>
    </location>
</feature>
<feature type="compositionally biased region" description="Low complexity" evidence="1">
    <location>
        <begin position="594"/>
        <end position="608"/>
    </location>
</feature>
<evidence type="ECO:0000256" key="1">
    <source>
        <dbReference type="SAM" id="MobiDB-lite"/>
    </source>
</evidence>
<feature type="region of interest" description="Disordered" evidence="1">
    <location>
        <begin position="125"/>
        <end position="318"/>
    </location>
</feature>
<organism evidence="2 3">
    <name type="scientific">Lentinula lateritia</name>
    <dbReference type="NCBI Taxonomy" id="40482"/>
    <lineage>
        <taxon>Eukaryota</taxon>
        <taxon>Fungi</taxon>
        <taxon>Dikarya</taxon>
        <taxon>Basidiomycota</taxon>
        <taxon>Agaricomycotina</taxon>
        <taxon>Agaricomycetes</taxon>
        <taxon>Agaricomycetidae</taxon>
        <taxon>Agaricales</taxon>
        <taxon>Marasmiineae</taxon>
        <taxon>Omphalotaceae</taxon>
        <taxon>Lentinula</taxon>
    </lineage>
</organism>
<sequence length="705" mass="77111">MFITADNCHILIDTLPLKRYRWNSNPYPPPIHILLLHQTIKTLEHLLLSSSWKNMSPANTVPSSAISSQEYILHLFLIPMFTIHSMCSTFRARLPFRLHVICETVFPRLDSQDQLGITVLTRGSTRTLTSSSPTPHDSRNDSTPTPTRYLHSTSPSHPSRSGRQVQISDGSPSTLTGHLDHKMRSPITSTPIKNIFRLGPTSAALSPKPSSSTSKPALKLKGPKPKTSRRQSRPNLVPAEYHTVEFETRMTGLGSGGESDVDIDVDRDRFGEGGRRGGSDGELDGRGDARVVPELDGTRGDGFVEEAARRGGPKGGDFDDDEAWVDIVVTGYGAHRVSVEASKRNGGPEEASQEVARVLSAVKRWTAASWYRRRREYLRGNSATSAVKVNSESDDVEVQMVPRFGKDRKTGHGLGGQGHHDDQSYTQSSKQFFTSGGDLDPSYTSESYNFPDADTEEDPEFKPLTWSVPNRRLGDFDLHPEEKRASQKMLRQITIKGSDDDLLNVRQPEAISSRDAGMFAPGSLNGHSDIDDDVDADDIEAVEVGEVDEDDPRARYAHGSDDEHDDAPRDLDKLYAAETEKARPLPSLPPDQKSGSFSTSTTFSSLPATSPPPRSSSLPHSPAPSLASSNPSPVPVSNLSALTSIAPIVALSPTPPAKPSVLTSTFGSTSGTSGKTAALIEMYREKEKKSLTLLRRYRLCLQEQQ</sequence>
<dbReference type="AlphaFoldDB" id="A0A9W9A757"/>
<feature type="compositionally biased region" description="Low complexity" evidence="1">
    <location>
        <begin position="125"/>
        <end position="135"/>
    </location>
</feature>
<evidence type="ECO:0000313" key="3">
    <source>
        <dbReference type="Proteomes" id="UP001150238"/>
    </source>
</evidence>
<feature type="compositionally biased region" description="Polar residues" evidence="1">
    <location>
        <begin position="141"/>
        <end position="176"/>
    </location>
</feature>
<gene>
    <name evidence="2" type="ORF">C8J55DRAFT_562092</name>
</gene>
<feature type="region of interest" description="Disordered" evidence="1">
    <location>
        <begin position="407"/>
        <end position="437"/>
    </location>
</feature>
<dbReference type="EMBL" id="JANVFS010000021">
    <property type="protein sequence ID" value="KAJ4476056.1"/>
    <property type="molecule type" value="Genomic_DNA"/>
</dbReference>
<dbReference type="Proteomes" id="UP001150238">
    <property type="component" value="Unassembled WGS sequence"/>
</dbReference>
<accession>A0A9W9A757</accession>
<feature type="compositionally biased region" description="Acidic residues" evidence="1">
    <location>
        <begin position="530"/>
        <end position="551"/>
    </location>
</feature>
<feature type="compositionally biased region" description="Polar residues" evidence="1">
    <location>
        <begin position="424"/>
        <end position="434"/>
    </location>
</feature>
<proteinExistence type="predicted"/>